<dbReference type="Pfam" id="PF25009">
    <property type="entry name" value="DUF7785"/>
    <property type="match status" value="1"/>
</dbReference>
<dbReference type="InterPro" id="IPR056687">
    <property type="entry name" value="DUF7785"/>
</dbReference>
<feature type="region of interest" description="Disordered" evidence="1">
    <location>
        <begin position="722"/>
        <end position="767"/>
    </location>
</feature>
<dbReference type="VEuPathDB" id="FungiDB:A1O9_00629"/>
<evidence type="ECO:0000256" key="1">
    <source>
        <dbReference type="SAM" id="MobiDB-lite"/>
    </source>
</evidence>
<dbReference type="GeneID" id="25275580"/>
<evidence type="ECO:0000313" key="5">
    <source>
        <dbReference type="Proteomes" id="UP000027920"/>
    </source>
</evidence>
<feature type="domain" description="DUF7877" evidence="3">
    <location>
        <begin position="46"/>
        <end position="153"/>
    </location>
</feature>
<feature type="region of interest" description="Disordered" evidence="1">
    <location>
        <begin position="586"/>
        <end position="625"/>
    </location>
</feature>
<feature type="region of interest" description="Disordered" evidence="1">
    <location>
        <begin position="21"/>
        <end position="45"/>
    </location>
</feature>
<sequence length="767" mass="82982">MAETNGISSNHDGDTIAIASSHLGKRKRTLSPEPTTPAEKLQDPSLHHTLQNVLCLFRKHDTRPSLLKCHLPSSSSESPSAKKARLADVDKTNDTIEHRILTDSYTSLESLMEDVNTARSALLDGFSHSNLNGQTPTVTSSEVDLKAQLTHLVSLVGGYLKEPTKLPNGHTPSNAVEEVNDPIQSNARTGHVLSLRTQTNGQMQHLFSGLQERRTTGENEGGAGGDIDGLALPNGFELTAFAALNGGTKSRKLGPRSFGEVFGLPTAARARLLEEPRPSRTSTTSNQLKFIPHSDIFDRSLNIKGDYRNARLPAGSWVSYGGNNFQTSSQSAGNDFNSGLLANELLQPGLTDDDALFRSVYSSFAPTSDNSAALISSEDISERWWRKSGSRKISALFTATDGQELDDDYDTTQGLEEFDNILKNWVPDEHEAFPDGPSEENKDTDELLQEVSDLIQTLSSYQENRSLDPPGRAPKPSGQEFDTFEMLRTQIRLLVDGLPPFAVAKLNGGQLEKLNISTNLLTKAPEYAGTGQLEEYAANGQRTSVTATSAANRPGGTVQVRPSYTQPQTTTPAFNVQARTFNSSVPATAPYGVRTAPNYQTPTVARPPYSQTPYQPQNTPYSSTRATIQQYQRSLQNGLGNYTNSQVQAQTPGLGQRPTQPGYQQRAQDSPMTALARSGSPQKPMVMYTPRGLTQNPYPYQRPNPGTPPTPSYAQIAGSVTGRYDGIADPPKSEFVGAGEGQGPTKSQSPAIAAAAMSQSQTVEVSR</sequence>
<dbReference type="RefSeq" id="XP_013265246.1">
    <property type="nucleotide sequence ID" value="XM_013409792.1"/>
</dbReference>
<dbReference type="EMBL" id="AMGV01000001">
    <property type="protein sequence ID" value="KEF62656.1"/>
    <property type="molecule type" value="Genomic_DNA"/>
</dbReference>
<dbReference type="STRING" id="1182545.A0A072PS08"/>
<feature type="region of interest" description="Disordered" evidence="1">
    <location>
        <begin position="548"/>
        <end position="571"/>
    </location>
</feature>
<name>A0A072PS08_9EURO</name>
<feature type="compositionally biased region" description="Polar residues" evidence="1">
    <location>
        <begin position="560"/>
        <end position="571"/>
    </location>
</feature>
<dbReference type="OrthoDB" id="5354458at2759"/>
<feature type="compositionally biased region" description="Polar residues" evidence="1">
    <location>
        <begin position="757"/>
        <end position="767"/>
    </location>
</feature>
<reference evidence="4 5" key="1">
    <citation type="submission" date="2013-03" db="EMBL/GenBank/DDBJ databases">
        <title>The Genome Sequence of Exophiala aquamarina CBS 119918.</title>
        <authorList>
            <consortium name="The Broad Institute Genomics Platform"/>
            <person name="Cuomo C."/>
            <person name="de Hoog S."/>
            <person name="Gorbushina A."/>
            <person name="Walker B."/>
            <person name="Young S.K."/>
            <person name="Zeng Q."/>
            <person name="Gargeya S."/>
            <person name="Fitzgerald M."/>
            <person name="Haas B."/>
            <person name="Abouelleil A."/>
            <person name="Allen A.W."/>
            <person name="Alvarado L."/>
            <person name="Arachchi H.M."/>
            <person name="Berlin A.M."/>
            <person name="Chapman S.B."/>
            <person name="Gainer-Dewar J."/>
            <person name="Goldberg J."/>
            <person name="Griggs A."/>
            <person name="Gujja S."/>
            <person name="Hansen M."/>
            <person name="Howarth C."/>
            <person name="Imamovic A."/>
            <person name="Ireland A."/>
            <person name="Larimer J."/>
            <person name="McCowan C."/>
            <person name="Murphy C."/>
            <person name="Pearson M."/>
            <person name="Poon T.W."/>
            <person name="Priest M."/>
            <person name="Roberts A."/>
            <person name="Saif S."/>
            <person name="Shea T."/>
            <person name="Sisk P."/>
            <person name="Sykes S."/>
            <person name="Wortman J."/>
            <person name="Nusbaum C."/>
            <person name="Birren B."/>
        </authorList>
    </citation>
    <scope>NUCLEOTIDE SEQUENCE [LARGE SCALE GENOMIC DNA]</scope>
    <source>
        <strain evidence="4 5">CBS 119918</strain>
    </source>
</reference>
<keyword evidence="5" id="KW-1185">Reference proteome</keyword>
<gene>
    <name evidence="4" type="ORF">A1O9_00629</name>
</gene>
<dbReference type="Pfam" id="PF25289">
    <property type="entry name" value="DUF7877"/>
    <property type="match status" value="1"/>
</dbReference>
<accession>A0A072PS08</accession>
<protein>
    <submittedName>
        <fullName evidence="4">Uncharacterized protein</fullName>
    </submittedName>
</protein>
<feature type="compositionally biased region" description="Polar residues" evidence="1">
    <location>
        <begin position="643"/>
        <end position="671"/>
    </location>
</feature>
<evidence type="ECO:0000313" key="4">
    <source>
        <dbReference type="EMBL" id="KEF62656.1"/>
    </source>
</evidence>
<dbReference type="InterPro" id="IPR057199">
    <property type="entry name" value="DUF7877"/>
</dbReference>
<feature type="region of interest" description="Disordered" evidence="1">
    <location>
        <begin position="643"/>
        <end position="684"/>
    </location>
</feature>
<evidence type="ECO:0000259" key="2">
    <source>
        <dbReference type="Pfam" id="PF25009"/>
    </source>
</evidence>
<dbReference type="HOGENOM" id="CLU_008206_0_0_1"/>
<comment type="caution">
    <text evidence="4">The sequence shown here is derived from an EMBL/GenBank/DDBJ whole genome shotgun (WGS) entry which is preliminary data.</text>
</comment>
<dbReference type="AlphaFoldDB" id="A0A072PS08"/>
<proteinExistence type="predicted"/>
<evidence type="ECO:0000259" key="3">
    <source>
        <dbReference type="Pfam" id="PF25289"/>
    </source>
</evidence>
<organism evidence="4 5">
    <name type="scientific">Exophiala aquamarina CBS 119918</name>
    <dbReference type="NCBI Taxonomy" id="1182545"/>
    <lineage>
        <taxon>Eukaryota</taxon>
        <taxon>Fungi</taxon>
        <taxon>Dikarya</taxon>
        <taxon>Ascomycota</taxon>
        <taxon>Pezizomycotina</taxon>
        <taxon>Eurotiomycetes</taxon>
        <taxon>Chaetothyriomycetidae</taxon>
        <taxon>Chaetothyriales</taxon>
        <taxon>Herpotrichiellaceae</taxon>
        <taxon>Exophiala</taxon>
    </lineage>
</organism>
<dbReference type="Proteomes" id="UP000027920">
    <property type="component" value="Unassembled WGS sequence"/>
</dbReference>
<feature type="compositionally biased region" description="Polar residues" evidence="1">
    <location>
        <begin position="597"/>
        <end position="625"/>
    </location>
</feature>
<feature type="domain" description="DUF7785" evidence="2">
    <location>
        <begin position="442"/>
        <end position="521"/>
    </location>
</feature>